<dbReference type="Proteomes" id="UP000030645">
    <property type="component" value="Unassembled WGS sequence"/>
</dbReference>
<proteinExistence type="predicted"/>
<gene>
    <name evidence="1" type="ORF">L484_009520</name>
</gene>
<dbReference type="EMBL" id="KE344564">
    <property type="protein sequence ID" value="EXB67440.1"/>
    <property type="molecule type" value="Genomic_DNA"/>
</dbReference>
<name>W9RCA4_9ROSA</name>
<evidence type="ECO:0000313" key="1">
    <source>
        <dbReference type="EMBL" id="EXB67440.1"/>
    </source>
</evidence>
<dbReference type="AlphaFoldDB" id="W9RCA4"/>
<organism evidence="1 2">
    <name type="scientific">Morus notabilis</name>
    <dbReference type="NCBI Taxonomy" id="981085"/>
    <lineage>
        <taxon>Eukaryota</taxon>
        <taxon>Viridiplantae</taxon>
        <taxon>Streptophyta</taxon>
        <taxon>Embryophyta</taxon>
        <taxon>Tracheophyta</taxon>
        <taxon>Spermatophyta</taxon>
        <taxon>Magnoliopsida</taxon>
        <taxon>eudicotyledons</taxon>
        <taxon>Gunneridae</taxon>
        <taxon>Pentapetalae</taxon>
        <taxon>rosids</taxon>
        <taxon>fabids</taxon>
        <taxon>Rosales</taxon>
        <taxon>Moraceae</taxon>
        <taxon>Moreae</taxon>
        <taxon>Morus</taxon>
    </lineage>
</organism>
<sequence length="127" mass="14665">MASRKCFFLFRRSALTPFLRKAGRREQLSRPFIPFLRNGGPLREGILSLPRTPSPSSLDRRSSLYTIPWKGMSGRYSFVLHTRESLTEDLLIYSLIRSVDHSLTGELSLCFGTIRELPREYVPDLPY</sequence>
<accession>W9RCA4</accession>
<reference evidence="2" key="1">
    <citation type="submission" date="2013-01" db="EMBL/GenBank/DDBJ databases">
        <title>Draft Genome Sequence of a Mulberry Tree, Morus notabilis C.K. Schneid.</title>
        <authorList>
            <person name="He N."/>
            <person name="Zhao S."/>
        </authorList>
    </citation>
    <scope>NUCLEOTIDE SEQUENCE</scope>
</reference>
<keyword evidence="2" id="KW-1185">Reference proteome</keyword>
<evidence type="ECO:0000313" key="2">
    <source>
        <dbReference type="Proteomes" id="UP000030645"/>
    </source>
</evidence>
<protein>
    <submittedName>
        <fullName evidence="1">Uncharacterized protein</fullName>
    </submittedName>
</protein>